<dbReference type="Proteomes" id="UP000563151">
    <property type="component" value="Unassembled WGS sequence"/>
</dbReference>
<evidence type="ECO:0000313" key="2">
    <source>
        <dbReference type="Proteomes" id="UP000563151"/>
    </source>
</evidence>
<organism evidence="1 2">
    <name type="scientific">Clostridium tetanomorphum</name>
    <dbReference type="NCBI Taxonomy" id="1553"/>
    <lineage>
        <taxon>Bacteria</taxon>
        <taxon>Bacillati</taxon>
        <taxon>Bacillota</taxon>
        <taxon>Clostridia</taxon>
        <taxon>Eubacteriales</taxon>
        <taxon>Clostridiaceae</taxon>
        <taxon>Clostridium</taxon>
    </lineage>
</organism>
<name>A0A923J1G9_CLOTT</name>
<keyword evidence="2" id="KW-1185">Reference proteome</keyword>
<accession>A0A923J1G9</accession>
<sequence>MENVSFDEKLGRKDSNEMMDSINNKSHIFYKTHNIYSRLYENIRDANTQNAKEKLSSVLMDFMKNGKKYAQSFGKEEQRIISDTKELQQEWNSVMDAMGTRFQHLKFKTSLNNLV</sequence>
<gene>
    <name evidence="1" type="ORF">HGG79_13525</name>
</gene>
<comment type="caution">
    <text evidence="1">The sequence shown here is derived from an EMBL/GenBank/DDBJ whole genome shotgun (WGS) entry which is preliminary data.</text>
</comment>
<reference evidence="1 2" key="1">
    <citation type="submission" date="2020-04" db="EMBL/GenBank/DDBJ databases">
        <title>Genomic insights into acetone-butanol-ethanol (ABE) fermentation by sequencing solventogenic clostridia strains.</title>
        <authorList>
            <person name="Brown S."/>
        </authorList>
    </citation>
    <scope>NUCLEOTIDE SEQUENCE [LARGE SCALE GENOMIC DNA]</scope>
    <source>
        <strain evidence="1 2">DJ011</strain>
    </source>
</reference>
<dbReference type="AlphaFoldDB" id="A0A923J1G9"/>
<proteinExistence type="predicted"/>
<dbReference type="EMBL" id="JAAZWO010000018">
    <property type="protein sequence ID" value="MBC2398784.1"/>
    <property type="molecule type" value="Genomic_DNA"/>
</dbReference>
<dbReference type="RefSeq" id="WP_146750608.1">
    <property type="nucleotide sequence ID" value="NZ_JAAZWO010000018.1"/>
</dbReference>
<protein>
    <submittedName>
        <fullName evidence="1">Uncharacterized protein</fullName>
    </submittedName>
</protein>
<evidence type="ECO:0000313" key="1">
    <source>
        <dbReference type="EMBL" id="MBC2398784.1"/>
    </source>
</evidence>